<protein>
    <recommendedName>
        <fullName evidence="2">RAD51 interacting motif domain-containing protein</fullName>
    </recommendedName>
</protein>
<feature type="compositionally biased region" description="Low complexity" evidence="1">
    <location>
        <begin position="196"/>
        <end position="210"/>
    </location>
</feature>
<dbReference type="GO" id="GO:0003697">
    <property type="term" value="F:single-stranded DNA binding"/>
    <property type="evidence" value="ECO:0007669"/>
    <property type="project" value="TreeGrafter"/>
</dbReference>
<name>A0A401S269_CHIPU</name>
<accession>A0A401S269</accession>
<dbReference type="OMA" id="WNPPAQV"/>
<feature type="region of interest" description="Disordered" evidence="1">
    <location>
        <begin position="1"/>
        <end position="73"/>
    </location>
</feature>
<dbReference type="InterPro" id="IPR052003">
    <property type="entry name" value="HR_DNA-Binding_Protein"/>
</dbReference>
<dbReference type="STRING" id="137246.A0A401S269"/>
<evidence type="ECO:0000313" key="3">
    <source>
        <dbReference type="EMBL" id="GCC24504.1"/>
    </source>
</evidence>
<proteinExistence type="predicted"/>
<sequence length="289" mass="31765">MARPVRTKKVVDYSQGGDFDDDEDFAYVPAPPSKKSRLITKDQKQKKGKRNNISGSQDAKTEKERPKERLPLDEKLYQRNLEAALVLSVQEPTSEDKITAENEGSSVRSRPKRAATGAASQPKQILLDDRGSDGDGDGEGEEDSAGELDYIAAEESESGENSTDEDEEFTFKNMSNKKKKKDKIKTQSKKEKKSSKLNNIPTAPVAAAPVKSKPLLLEEMPASPPPSKSLHESNLSTGMKKPKWTPPAPKESSGNSREQISVRSPCQGLRLGLSRLARVKPLHPTIDND</sequence>
<evidence type="ECO:0000259" key="2">
    <source>
        <dbReference type="Pfam" id="PF15696"/>
    </source>
</evidence>
<dbReference type="PANTHER" id="PTHR15361">
    <property type="entry name" value="RAD51/NUKS-INTERACTING PROTEIN"/>
    <property type="match status" value="1"/>
</dbReference>
<dbReference type="AlphaFoldDB" id="A0A401S269"/>
<dbReference type="PANTHER" id="PTHR15361:SF4">
    <property type="entry name" value="RAD51-ASSOCIATED PROTEIN 1"/>
    <property type="match status" value="1"/>
</dbReference>
<reference evidence="3 4" key="1">
    <citation type="journal article" date="2018" name="Nat. Ecol. Evol.">
        <title>Shark genomes provide insights into elasmobranch evolution and the origin of vertebrates.</title>
        <authorList>
            <person name="Hara Y"/>
            <person name="Yamaguchi K"/>
            <person name="Onimaru K"/>
            <person name="Kadota M"/>
            <person name="Koyanagi M"/>
            <person name="Keeley SD"/>
            <person name="Tatsumi K"/>
            <person name="Tanaka K"/>
            <person name="Motone F"/>
            <person name="Kageyama Y"/>
            <person name="Nozu R"/>
            <person name="Adachi N"/>
            <person name="Nishimura O"/>
            <person name="Nakagawa R"/>
            <person name="Tanegashima C"/>
            <person name="Kiyatake I"/>
            <person name="Matsumoto R"/>
            <person name="Murakumo K"/>
            <person name="Nishida K"/>
            <person name="Terakita A"/>
            <person name="Kuratani S"/>
            <person name="Sato K"/>
            <person name="Hyodo S Kuraku.S."/>
        </authorList>
    </citation>
    <scope>NUCLEOTIDE SEQUENCE [LARGE SCALE GENOMIC DNA]</scope>
</reference>
<feature type="domain" description="RAD51 interacting motif" evidence="2">
    <location>
        <begin position="250"/>
        <end position="286"/>
    </location>
</feature>
<feature type="region of interest" description="Disordered" evidence="1">
    <location>
        <begin position="86"/>
        <end position="266"/>
    </location>
</feature>
<evidence type="ECO:0000313" key="4">
    <source>
        <dbReference type="Proteomes" id="UP000287033"/>
    </source>
</evidence>
<dbReference type="Proteomes" id="UP000287033">
    <property type="component" value="Unassembled WGS sequence"/>
</dbReference>
<dbReference type="GO" id="GO:0036297">
    <property type="term" value="P:interstrand cross-link repair"/>
    <property type="evidence" value="ECO:0007669"/>
    <property type="project" value="TreeGrafter"/>
</dbReference>
<feature type="compositionally biased region" description="Polar residues" evidence="1">
    <location>
        <begin position="252"/>
        <end position="264"/>
    </location>
</feature>
<comment type="caution">
    <text evidence="3">The sequence shown here is derived from an EMBL/GenBank/DDBJ whole genome shotgun (WGS) entry which is preliminary data.</text>
</comment>
<dbReference type="GO" id="GO:0000724">
    <property type="term" value="P:double-strand break repair via homologous recombination"/>
    <property type="evidence" value="ECO:0007669"/>
    <property type="project" value="TreeGrafter"/>
</dbReference>
<gene>
    <name evidence="3" type="ORF">chiPu_0002905</name>
</gene>
<evidence type="ECO:0000256" key="1">
    <source>
        <dbReference type="SAM" id="MobiDB-lite"/>
    </source>
</evidence>
<keyword evidence="4" id="KW-1185">Reference proteome</keyword>
<organism evidence="3 4">
    <name type="scientific">Chiloscyllium punctatum</name>
    <name type="common">Brownbanded bambooshark</name>
    <name type="synonym">Hemiscyllium punctatum</name>
    <dbReference type="NCBI Taxonomy" id="137246"/>
    <lineage>
        <taxon>Eukaryota</taxon>
        <taxon>Metazoa</taxon>
        <taxon>Chordata</taxon>
        <taxon>Craniata</taxon>
        <taxon>Vertebrata</taxon>
        <taxon>Chondrichthyes</taxon>
        <taxon>Elasmobranchii</taxon>
        <taxon>Galeomorphii</taxon>
        <taxon>Galeoidea</taxon>
        <taxon>Orectolobiformes</taxon>
        <taxon>Hemiscylliidae</taxon>
        <taxon>Chiloscyllium</taxon>
    </lineage>
</organism>
<dbReference type="InterPro" id="IPR031419">
    <property type="entry name" value="RAD51_interact"/>
</dbReference>
<feature type="compositionally biased region" description="Basic and acidic residues" evidence="1">
    <location>
        <begin position="59"/>
        <end position="73"/>
    </location>
</feature>
<dbReference type="GO" id="GO:0003690">
    <property type="term" value="F:double-stranded DNA binding"/>
    <property type="evidence" value="ECO:0007669"/>
    <property type="project" value="TreeGrafter"/>
</dbReference>
<feature type="compositionally biased region" description="Acidic residues" evidence="1">
    <location>
        <begin position="134"/>
        <end position="168"/>
    </location>
</feature>
<dbReference type="Pfam" id="PF15696">
    <property type="entry name" value="RAD51_interact"/>
    <property type="match status" value="1"/>
</dbReference>
<dbReference type="OrthoDB" id="6162659at2759"/>
<dbReference type="EMBL" id="BEZZ01000059">
    <property type="protein sequence ID" value="GCC24504.1"/>
    <property type="molecule type" value="Genomic_DNA"/>
</dbReference>